<dbReference type="InterPro" id="IPR052952">
    <property type="entry name" value="MFS-Transporter"/>
</dbReference>
<feature type="non-terminal residue" evidence="8">
    <location>
        <position position="188"/>
    </location>
</feature>
<evidence type="ECO:0000259" key="7">
    <source>
        <dbReference type="PROSITE" id="PS50850"/>
    </source>
</evidence>
<dbReference type="PROSITE" id="PS50850">
    <property type="entry name" value="MFS"/>
    <property type="match status" value="1"/>
</dbReference>
<proteinExistence type="predicted"/>
<feature type="transmembrane region" description="Helical" evidence="6">
    <location>
        <begin position="32"/>
        <end position="50"/>
    </location>
</feature>
<comment type="caution">
    <text evidence="8">The sequence shown here is derived from an EMBL/GenBank/DDBJ whole genome shotgun (WGS) entry which is preliminary data.</text>
</comment>
<comment type="subcellular location">
    <subcellularLocation>
        <location evidence="1">Cell membrane</location>
        <topology evidence="1">Multi-pass membrane protein</topology>
    </subcellularLocation>
</comment>
<dbReference type="PANTHER" id="PTHR23527:SF1">
    <property type="entry name" value="BLL3282 PROTEIN"/>
    <property type="match status" value="1"/>
</dbReference>
<dbReference type="GO" id="GO:0022857">
    <property type="term" value="F:transmembrane transporter activity"/>
    <property type="evidence" value="ECO:0007669"/>
    <property type="project" value="InterPro"/>
</dbReference>
<dbReference type="SUPFAM" id="SSF103473">
    <property type="entry name" value="MFS general substrate transporter"/>
    <property type="match status" value="1"/>
</dbReference>
<feature type="transmembrane region" description="Helical" evidence="6">
    <location>
        <begin position="109"/>
        <end position="132"/>
    </location>
</feature>
<dbReference type="InterPro" id="IPR011701">
    <property type="entry name" value="MFS"/>
</dbReference>
<evidence type="ECO:0000256" key="6">
    <source>
        <dbReference type="SAM" id="Phobius"/>
    </source>
</evidence>
<evidence type="ECO:0000256" key="4">
    <source>
        <dbReference type="ARBA" id="ARBA00022989"/>
    </source>
</evidence>
<organism evidence="8 9">
    <name type="scientific">Sulfobacillus benefaciens</name>
    <dbReference type="NCBI Taxonomy" id="453960"/>
    <lineage>
        <taxon>Bacteria</taxon>
        <taxon>Bacillati</taxon>
        <taxon>Bacillota</taxon>
        <taxon>Clostridia</taxon>
        <taxon>Eubacteriales</taxon>
        <taxon>Clostridiales Family XVII. Incertae Sedis</taxon>
        <taxon>Sulfobacillus</taxon>
    </lineage>
</organism>
<dbReference type="Gene3D" id="1.20.1250.20">
    <property type="entry name" value="MFS general substrate transporter like domains"/>
    <property type="match status" value="1"/>
</dbReference>
<dbReference type="EMBL" id="PXYW01000137">
    <property type="protein sequence ID" value="PSR26034.1"/>
    <property type="molecule type" value="Genomic_DNA"/>
</dbReference>
<dbReference type="Pfam" id="PF07690">
    <property type="entry name" value="MFS_1"/>
    <property type="match status" value="1"/>
</dbReference>
<evidence type="ECO:0000256" key="3">
    <source>
        <dbReference type="ARBA" id="ARBA00022692"/>
    </source>
</evidence>
<gene>
    <name evidence="8" type="ORF">C7B46_20350</name>
</gene>
<feature type="domain" description="Major facilitator superfamily (MFS) profile" evidence="7">
    <location>
        <begin position="1"/>
        <end position="188"/>
    </location>
</feature>
<dbReference type="GO" id="GO:0005886">
    <property type="term" value="C:plasma membrane"/>
    <property type="evidence" value="ECO:0007669"/>
    <property type="project" value="UniProtKB-SubCell"/>
</dbReference>
<sequence>MQKPFTRENFPAKVGPLPFLGLALISQTGMSFVQQGLVVLGVFFAAAYHLDLTDMGFITTALSLGVMVSMVFVGLAVDRVGPRMVLFWGALLMAVFTAALLVVHSYSRLLAVLFLVGMSLAIAPSAGTKAVFSAFAGRPRGLVMGIRQTGVPIGAALAAFLLPRVVPAFGLSSVFVLFSLELLVAGWA</sequence>
<accession>A0A2T2WUW7</accession>
<keyword evidence="2" id="KW-0813">Transport</keyword>
<keyword evidence="4 6" id="KW-1133">Transmembrane helix</keyword>
<evidence type="ECO:0000256" key="1">
    <source>
        <dbReference type="ARBA" id="ARBA00004651"/>
    </source>
</evidence>
<evidence type="ECO:0000256" key="5">
    <source>
        <dbReference type="ARBA" id="ARBA00023136"/>
    </source>
</evidence>
<reference evidence="8 9" key="1">
    <citation type="journal article" date="2014" name="BMC Genomics">
        <title>Comparison of environmental and isolate Sulfobacillus genomes reveals diverse carbon, sulfur, nitrogen, and hydrogen metabolisms.</title>
        <authorList>
            <person name="Justice N.B."/>
            <person name="Norman A."/>
            <person name="Brown C.T."/>
            <person name="Singh A."/>
            <person name="Thomas B.C."/>
            <person name="Banfield J.F."/>
        </authorList>
    </citation>
    <scope>NUCLEOTIDE SEQUENCE [LARGE SCALE GENOMIC DNA]</scope>
    <source>
        <strain evidence="8">AMDSBA4</strain>
    </source>
</reference>
<dbReference type="Proteomes" id="UP000242972">
    <property type="component" value="Unassembled WGS sequence"/>
</dbReference>
<feature type="transmembrane region" description="Helical" evidence="6">
    <location>
        <begin position="84"/>
        <end position="103"/>
    </location>
</feature>
<evidence type="ECO:0000313" key="8">
    <source>
        <dbReference type="EMBL" id="PSR26034.1"/>
    </source>
</evidence>
<dbReference type="InterPro" id="IPR020846">
    <property type="entry name" value="MFS_dom"/>
</dbReference>
<evidence type="ECO:0000256" key="2">
    <source>
        <dbReference type="ARBA" id="ARBA00022448"/>
    </source>
</evidence>
<feature type="transmembrane region" description="Helical" evidence="6">
    <location>
        <begin position="56"/>
        <end position="77"/>
    </location>
</feature>
<name>A0A2T2WUW7_9FIRM</name>
<evidence type="ECO:0000313" key="9">
    <source>
        <dbReference type="Proteomes" id="UP000242972"/>
    </source>
</evidence>
<keyword evidence="5 6" id="KW-0472">Membrane</keyword>
<dbReference type="InterPro" id="IPR036259">
    <property type="entry name" value="MFS_trans_sf"/>
</dbReference>
<dbReference type="AlphaFoldDB" id="A0A2T2WUW7"/>
<keyword evidence="3 6" id="KW-0812">Transmembrane</keyword>
<dbReference type="PANTHER" id="PTHR23527">
    <property type="entry name" value="BLL3282 PROTEIN"/>
    <property type="match status" value="1"/>
</dbReference>
<protein>
    <submittedName>
        <fullName evidence="8">MFS transporter</fullName>
    </submittedName>
</protein>